<dbReference type="InterPro" id="IPR009187">
    <property type="entry name" value="Prok_Ku"/>
</dbReference>
<keyword evidence="2" id="KW-0227">DNA damage</keyword>
<gene>
    <name evidence="2" type="primary">ku</name>
    <name evidence="5" type="ORF">CDN99_07210</name>
</gene>
<dbReference type="CDD" id="cd00789">
    <property type="entry name" value="KU_like"/>
    <property type="match status" value="1"/>
</dbReference>
<dbReference type="GO" id="GO:0006303">
    <property type="term" value="P:double-strand break repair via nonhomologous end joining"/>
    <property type="evidence" value="ECO:0007669"/>
    <property type="project" value="UniProtKB-UniRule"/>
</dbReference>
<evidence type="ECO:0000256" key="1">
    <source>
        <dbReference type="ARBA" id="ARBA00023125"/>
    </source>
</evidence>
<protein>
    <recommendedName>
        <fullName evidence="2">Non-homologous end joining protein Ku</fullName>
    </recommendedName>
</protein>
<dbReference type="GO" id="GO:0003690">
    <property type="term" value="F:double-stranded DNA binding"/>
    <property type="evidence" value="ECO:0007669"/>
    <property type="project" value="UniProtKB-UniRule"/>
</dbReference>
<dbReference type="InterPro" id="IPR016194">
    <property type="entry name" value="SPOC-like_C_dom_sf"/>
</dbReference>
<keyword evidence="6" id="KW-1185">Reference proteome</keyword>
<dbReference type="Proteomes" id="UP000197468">
    <property type="component" value="Unassembled WGS sequence"/>
</dbReference>
<dbReference type="PANTHER" id="PTHR41251:SF1">
    <property type="entry name" value="NON-HOMOLOGOUS END JOINING PROTEIN KU"/>
    <property type="match status" value="1"/>
</dbReference>
<feature type="compositionally biased region" description="Low complexity" evidence="3">
    <location>
        <begin position="1"/>
        <end position="29"/>
    </location>
</feature>
<comment type="caution">
    <text evidence="5">The sequence shown here is derived from an EMBL/GenBank/DDBJ whole genome shotgun (WGS) entry which is preliminary data.</text>
</comment>
<dbReference type="SMART" id="SM00559">
    <property type="entry name" value="Ku78"/>
    <property type="match status" value="1"/>
</dbReference>
<keyword evidence="2" id="KW-0234">DNA repair</keyword>
<dbReference type="AlphaFoldDB" id="A0A246JHM5"/>
<keyword evidence="1 2" id="KW-0238">DNA-binding</keyword>
<dbReference type="RefSeq" id="WP_088384066.1">
    <property type="nucleotide sequence ID" value="NZ_NIOF01000002.1"/>
</dbReference>
<comment type="similarity">
    <text evidence="2">Belongs to the prokaryotic Ku family.</text>
</comment>
<dbReference type="Pfam" id="PF02735">
    <property type="entry name" value="Ku"/>
    <property type="match status" value="1"/>
</dbReference>
<dbReference type="InterPro" id="IPR006164">
    <property type="entry name" value="DNA_bd_Ku70/Ku80"/>
</dbReference>
<proteinExistence type="inferred from homology"/>
<evidence type="ECO:0000313" key="5">
    <source>
        <dbReference type="EMBL" id="OWQ92134.1"/>
    </source>
</evidence>
<evidence type="ECO:0000259" key="4">
    <source>
        <dbReference type="SMART" id="SM00559"/>
    </source>
</evidence>
<dbReference type="OrthoDB" id="9795084at2"/>
<accession>A0A246JHM5</accession>
<organism evidence="5 6">
    <name type="scientific">Roseateles aquatilis</name>
    <dbReference type="NCBI Taxonomy" id="431061"/>
    <lineage>
        <taxon>Bacteria</taxon>
        <taxon>Pseudomonadati</taxon>
        <taxon>Pseudomonadota</taxon>
        <taxon>Betaproteobacteria</taxon>
        <taxon>Burkholderiales</taxon>
        <taxon>Sphaerotilaceae</taxon>
        <taxon>Roseateles</taxon>
    </lineage>
</organism>
<evidence type="ECO:0000256" key="2">
    <source>
        <dbReference type="HAMAP-Rule" id="MF_01875"/>
    </source>
</evidence>
<sequence>MPTRTASSSSRSAPSARKAPARAASPRRASNADRAGKAGRGGAGHGKSAAGDSDDAPSARRAIWKGAISFGLLHVPVALYPASRDQGVDFDWLDKRSMDPVGYKRINKRTGKDIDKTQIVKGVKQDNGDYVLVSDDEIRKAYPTTTQTIEIETFVPATQVSFVYLEKPYYLEPIGKSAKVYALLREAMADAGLIAIARLVIHSKEHLAALLPAGPALMVGMLRWANEIRPCDGLDLPAEGKSTHGFKEGELKMARQLIDEMSGDWHPEDYHDEFTAAIRQLIARKVEQGETETVTPLESVPDESGDGGGNVVDLTELLRRSLGGKKKPKAA</sequence>
<keyword evidence="2" id="KW-0233">DNA recombination</keyword>
<dbReference type="NCBIfam" id="TIGR02772">
    <property type="entry name" value="Ku_bact"/>
    <property type="match status" value="1"/>
</dbReference>
<dbReference type="SUPFAM" id="SSF100939">
    <property type="entry name" value="SPOC domain-like"/>
    <property type="match status" value="1"/>
</dbReference>
<feature type="domain" description="Ku" evidence="4">
    <location>
        <begin position="111"/>
        <end position="239"/>
    </location>
</feature>
<dbReference type="PANTHER" id="PTHR41251">
    <property type="entry name" value="NON-HOMOLOGOUS END JOINING PROTEIN KU"/>
    <property type="match status" value="1"/>
</dbReference>
<dbReference type="HAMAP" id="MF_01875">
    <property type="entry name" value="Prokaryotic_Ku"/>
    <property type="match status" value="1"/>
</dbReference>
<evidence type="ECO:0000313" key="6">
    <source>
        <dbReference type="Proteomes" id="UP000197468"/>
    </source>
</evidence>
<dbReference type="Gene3D" id="2.40.290.10">
    <property type="match status" value="1"/>
</dbReference>
<dbReference type="PIRSF" id="PIRSF006493">
    <property type="entry name" value="Prok_Ku"/>
    <property type="match status" value="1"/>
</dbReference>
<feature type="compositionally biased region" description="Basic residues" evidence="3">
    <location>
        <begin position="322"/>
        <end position="331"/>
    </location>
</feature>
<name>A0A246JHM5_9BURK</name>
<dbReference type="GO" id="GO:0006310">
    <property type="term" value="P:DNA recombination"/>
    <property type="evidence" value="ECO:0007669"/>
    <property type="project" value="UniProtKB-KW"/>
</dbReference>
<evidence type="ECO:0000256" key="3">
    <source>
        <dbReference type="SAM" id="MobiDB-lite"/>
    </source>
</evidence>
<dbReference type="EMBL" id="NIOF01000002">
    <property type="protein sequence ID" value="OWQ92134.1"/>
    <property type="molecule type" value="Genomic_DNA"/>
</dbReference>
<feature type="region of interest" description="Disordered" evidence="3">
    <location>
        <begin position="1"/>
        <end position="57"/>
    </location>
</feature>
<reference evidence="5 6" key="1">
    <citation type="journal article" date="2008" name="Int. J. Syst. Evol. Microbiol.">
        <title>Description of Roseateles aquatilis sp. nov. and Roseateles terrae sp. nov., in the class Betaproteobacteria, and emended description of the genus Roseateles.</title>
        <authorList>
            <person name="Gomila M."/>
            <person name="Bowien B."/>
            <person name="Falsen E."/>
            <person name="Moore E.R."/>
            <person name="Lalucat J."/>
        </authorList>
    </citation>
    <scope>NUCLEOTIDE SEQUENCE [LARGE SCALE GENOMIC DNA]</scope>
    <source>
        <strain evidence="5 6">CCUG 48205</strain>
    </source>
</reference>
<feature type="region of interest" description="Disordered" evidence="3">
    <location>
        <begin position="289"/>
        <end position="331"/>
    </location>
</feature>
<comment type="function">
    <text evidence="2">With LigD forms a non-homologous end joining (NHEJ) DNA repair enzyme, which repairs dsDNA breaks with reduced fidelity. Binds linear dsDNA with 5'- and 3'- overhangs but not closed circular dsDNA nor ssDNA. Recruits and stimulates the ligase activity of LigD.</text>
</comment>
<comment type="subunit">
    <text evidence="2">Homodimer. Interacts with LigD.</text>
</comment>